<dbReference type="RefSeq" id="XP_013412413.1">
    <property type="nucleotide sequence ID" value="XM_013556959.1"/>
</dbReference>
<dbReference type="Proteomes" id="UP000085678">
    <property type="component" value="Unplaced"/>
</dbReference>
<organism evidence="1 2">
    <name type="scientific">Lingula anatina</name>
    <name type="common">Brachiopod</name>
    <name type="synonym">Lingula unguis</name>
    <dbReference type="NCBI Taxonomy" id="7574"/>
    <lineage>
        <taxon>Eukaryota</taxon>
        <taxon>Metazoa</taxon>
        <taxon>Spiralia</taxon>
        <taxon>Lophotrochozoa</taxon>
        <taxon>Brachiopoda</taxon>
        <taxon>Linguliformea</taxon>
        <taxon>Lingulata</taxon>
        <taxon>Lingulida</taxon>
        <taxon>Linguloidea</taxon>
        <taxon>Lingulidae</taxon>
        <taxon>Lingula</taxon>
    </lineage>
</organism>
<name>A0A1S3JPY2_LINAN</name>
<gene>
    <name evidence="2 3" type="primary">LOC106175117</name>
</gene>
<reference evidence="2 3" key="1">
    <citation type="submission" date="2025-04" db="UniProtKB">
        <authorList>
            <consortium name="RefSeq"/>
        </authorList>
    </citation>
    <scope>IDENTIFICATION</scope>
    <source>
        <tissue evidence="2 3">Gonads</tissue>
    </source>
</reference>
<keyword evidence="1" id="KW-1185">Reference proteome</keyword>
<proteinExistence type="predicted"/>
<sequence length="204" mass="21828">MATAVFNECTLTGQPYANVSEACNGGVCTYSPLFLLFTASALRCLCPSGLIPEYTDINNVTCRPISGTQCRSDFDCNSRTTDCLGISMGNPTYFEGTGIQSPYSADLATFLSPVVSILCGFNDRLIVDTTRIYQCQGGSLTAIGSCEDVGGIPPTSTISTETAPQALRRDLFRILLFPRATGTVTNGNPVSYYFLNTLSSLIPF</sequence>
<dbReference type="GeneID" id="106175117"/>
<evidence type="ECO:0000313" key="1">
    <source>
        <dbReference type="Proteomes" id="UP000085678"/>
    </source>
</evidence>
<dbReference type="RefSeq" id="XP_013412412.1">
    <property type="nucleotide sequence ID" value="XM_013556958.1"/>
</dbReference>
<dbReference type="AlphaFoldDB" id="A0A1S3JPY2"/>
<protein>
    <submittedName>
        <fullName evidence="2">Uncharacterized protein LOC106175117 isoform X2</fullName>
    </submittedName>
    <submittedName>
        <fullName evidence="3">Uncharacterized protein LOC106175117 isoform X3</fullName>
    </submittedName>
</protein>
<evidence type="ECO:0000313" key="2">
    <source>
        <dbReference type="RefSeq" id="XP_013412412.1"/>
    </source>
</evidence>
<accession>A0A1S3JPY2</accession>
<evidence type="ECO:0000313" key="3">
    <source>
        <dbReference type="RefSeq" id="XP_013412413.1"/>
    </source>
</evidence>